<name>A0AAD1WPR0_PELCU</name>
<dbReference type="EMBL" id="OW240920">
    <property type="protein sequence ID" value="CAH2317124.1"/>
    <property type="molecule type" value="Genomic_DNA"/>
</dbReference>
<proteinExistence type="predicted"/>
<dbReference type="Proteomes" id="UP001295444">
    <property type="component" value="Chromosome 09"/>
</dbReference>
<gene>
    <name evidence="1" type="ORF">PECUL_23A053513</name>
</gene>
<dbReference type="AlphaFoldDB" id="A0AAD1WPR0"/>
<evidence type="ECO:0000313" key="2">
    <source>
        <dbReference type="Proteomes" id="UP001295444"/>
    </source>
</evidence>
<reference evidence="1" key="1">
    <citation type="submission" date="2022-03" db="EMBL/GenBank/DDBJ databases">
        <authorList>
            <person name="Alioto T."/>
            <person name="Alioto T."/>
            <person name="Gomez Garrido J."/>
        </authorList>
    </citation>
    <scope>NUCLEOTIDE SEQUENCE</scope>
</reference>
<sequence>MAEAPMTAGDEKTRIVQGRLSLYGPNPSIELVQQLMAEADEDIQKARAHELSLVTAHHNIDSTMTLIPAESTGRPKIPFAAFSY</sequence>
<accession>A0AAD1WPR0</accession>
<organism evidence="1 2">
    <name type="scientific">Pelobates cultripes</name>
    <name type="common">Western spadefoot toad</name>
    <dbReference type="NCBI Taxonomy" id="61616"/>
    <lineage>
        <taxon>Eukaryota</taxon>
        <taxon>Metazoa</taxon>
        <taxon>Chordata</taxon>
        <taxon>Craniata</taxon>
        <taxon>Vertebrata</taxon>
        <taxon>Euteleostomi</taxon>
        <taxon>Amphibia</taxon>
        <taxon>Batrachia</taxon>
        <taxon>Anura</taxon>
        <taxon>Pelobatoidea</taxon>
        <taxon>Pelobatidae</taxon>
        <taxon>Pelobates</taxon>
    </lineage>
</organism>
<keyword evidence="2" id="KW-1185">Reference proteome</keyword>
<protein>
    <submittedName>
        <fullName evidence="1">Uncharacterized protein</fullName>
    </submittedName>
</protein>
<evidence type="ECO:0000313" key="1">
    <source>
        <dbReference type="EMBL" id="CAH2317124.1"/>
    </source>
</evidence>